<dbReference type="Pfam" id="PF01424">
    <property type="entry name" value="R3H"/>
    <property type="match status" value="1"/>
</dbReference>
<feature type="compositionally biased region" description="Polar residues" evidence="1">
    <location>
        <begin position="703"/>
        <end position="712"/>
    </location>
</feature>
<dbReference type="SUPFAM" id="SSF82708">
    <property type="entry name" value="R3H domain"/>
    <property type="match status" value="1"/>
</dbReference>
<evidence type="ECO:0000259" key="2">
    <source>
        <dbReference type="PROSITE" id="PS51061"/>
    </source>
</evidence>
<dbReference type="GO" id="GO:0003676">
    <property type="term" value="F:nucleic acid binding"/>
    <property type="evidence" value="ECO:0007669"/>
    <property type="project" value="UniProtKB-UniRule"/>
</dbReference>
<dbReference type="Gene3D" id="3.30.420.10">
    <property type="entry name" value="Ribonuclease H-like superfamily/Ribonuclease H"/>
    <property type="match status" value="2"/>
</dbReference>
<protein>
    <recommendedName>
        <fullName evidence="2">R3H domain-containing protein</fullName>
    </recommendedName>
</protein>
<accession>A0A814B9P7</accession>
<evidence type="ECO:0000256" key="1">
    <source>
        <dbReference type="SAM" id="MobiDB-lite"/>
    </source>
</evidence>
<comment type="caution">
    <text evidence="3">The sequence shown here is derived from an EMBL/GenBank/DDBJ whole genome shotgun (WGS) entry which is preliminary data.</text>
</comment>
<gene>
    <name evidence="3" type="ORF">OXX778_LOCUS12486</name>
</gene>
<dbReference type="PANTHER" id="PTHR47266">
    <property type="entry name" value="ENDONUCLEASE-RELATED"/>
    <property type="match status" value="1"/>
</dbReference>
<organism evidence="3 4">
    <name type="scientific">Brachionus calyciflorus</name>
    <dbReference type="NCBI Taxonomy" id="104777"/>
    <lineage>
        <taxon>Eukaryota</taxon>
        <taxon>Metazoa</taxon>
        <taxon>Spiralia</taxon>
        <taxon>Gnathifera</taxon>
        <taxon>Rotifera</taxon>
        <taxon>Eurotatoria</taxon>
        <taxon>Monogononta</taxon>
        <taxon>Pseudotrocha</taxon>
        <taxon>Ploima</taxon>
        <taxon>Brachionidae</taxon>
        <taxon>Brachionus</taxon>
    </lineage>
</organism>
<dbReference type="EMBL" id="CAJNOC010002271">
    <property type="protein sequence ID" value="CAF0923001.1"/>
    <property type="molecule type" value="Genomic_DNA"/>
</dbReference>
<dbReference type="Proteomes" id="UP000663879">
    <property type="component" value="Unassembled WGS sequence"/>
</dbReference>
<keyword evidence="4" id="KW-1185">Reference proteome</keyword>
<dbReference type="InterPro" id="IPR036397">
    <property type="entry name" value="RNaseH_sf"/>
</dbReference>
<feature type="compositionally biased region" description="Polar residues" evidence="1">
    <location>
        <begin position="685"/>
        <end position="695"/>
    </location>
</feature>
<evidence type="ECO:0000313" key="4">
    <source>
        <dbReference type="Proteomes" id="UP000663879"/>
    </source>
</evidence>
<dbReference type="SMART" id="SM00393">
    <property type="entry name" value="R3H"/>
    <property type="match status" value="1"/>
</dbReference>
<dbReference type="OrthoDB" id="7758825at2759"/>
<feature type="region of interest" description="Disordered" evidence="1">
    <location>
        <begin position="683"/>
        <end position="725"/>
    </location>
</feature>
<dbReference type="SUPFAM" id="SSF53098">
    <property type="entry name" value="Ribonuclease H-like"/>
    <property type="match status" value="1"/>
</dbReference>
<feature type="domain" description="R3H" evidence="2">
    <location>
        <begin position="249"/>
        <end position="312"/>
    </location>
</feature>
<name>A0A814B9P7_9BILA</name>
<dbReference type="AlphaFoldDB" id="A0A814B9P7"/>
<dbReference type="Gene3D" id="3.30.1370.50">
    <property type="entry name" value="R3H-like domain"/>
    <property type="match status" value="1"/>
</dbReference>
<reference evidence="3" key="1">
    <citation type="submission" date="2021-02" db="EMBL/GenBank/DDBJ databases">
        <authorList>
            <person name="Nowell W R."/>
        </authorList>
    </citation>
    <scope>NUCLEOTIDE SEQUENCE</scope>
    <source>
        <strain evidence="3">Ploen Becks lab</strain>
    </source>
</reference>
<dbReference type="InterPro" id="IPR012337">
    <property type="entry name" value="RNaseH-like_sf"/>
</dbReference>
<dbReference type="InterPro" id="IPR036867">
    <property type="entry name" value="R3H_dom_sf"/>
</dbReference>
<dbReference type="InterPro" id="IPR052160">
    <property type="entry name" value="Gypsy_RT_Integrase-like"/>
</dbReference>
<dbReference type="PROSITE" id="PS51061">
    <property type="entry name" value="R3H"/>
    <property type="match status" value="1"/>
</dbReference>
<dbReference type="InterPro" id="IPR001374">
    <property type="entry name" value="R3H_dom"/>
</dbReference>
<sequence length="725" mass="84348">MLKRFLNCHSSLKISKHSLTIKNSKFNEETISKSSLNFEPNQPEIDFPIDKDNRKFLSSWFRIYPWKYEGSLVQAEHHENVKEHYKALYFDIIDKLVLEMKERFSDDLIPIVFIYELIVDEKTRVDLKTIEENLQIYIDIEYDKSEWVRKDSSYIENNILKQVDKLDLLMILKMEVQDLDKIDEDIFGDDENEKEDNEVVNLEDGDINDFFYDGVTKVYLAETNEPISSILILSNVEYSCLYLSVVSQSEFISAVNIIINEIFENKIFSFEFRSNLSNEQRKIIHELCEKVGIKHETRGTRYKKLVISKFDNVKRNDIDSISAELFKFSIAVPRDEHAQDVVNIPVKRQRGNSIKITNATATANAFLALALLLAQAWFRLPSSTKIFLQTIRFRQSEDKNGYSITQVVLPKQVVAEVVEHIDSSVYNAHLRRHKTTRKIIQRFYRPFLKEGNKNSELLYLTPCQPNQIVTTDFAGPFKTTIRGNKYLQIIIDHFTKFLLFCPAKNAKAHTAASNYVDEWTTPYQPECDGLSELGIRTFKNMIQSYIDVDQTTWDIHCKKFALAYNTSLHVTTNQKPFEMLFGRKPVAWHLRKFYGPFVVVGKNENNVDDLIRLSSKPKSKIKQVHKNRLKFFFKSGLDKLQLKQEPESDCEDKQANKKSKNSNKIIENDSIIIQKSVDIVKSKRSSSNKQVQDTVKTNKKTKSVPSQKQIENLSDRELTSDSLYC</sequence>
<proteinExistence type="predicted"/>
<evidence type="ECO:0000313" key="3">
    <source>
        <dbReference type="EMBL" id="CAF0923001.1"/>
    </source>
</evidence>